<keyword evidence="1" id="KW-0614">Plasmid</keyword>
<dbReference type="AlphaFoldDB" id="A0A9W3YL38"/>
<dbReference type="RefSeq" id="WP_002164300.1">
    <property type="nucleotide sequence ID" value="NZ_CP014283.1"/>
</dbReference>
<reference evidence="1 2" key="1">
    <citation type="submission" date="2018-09" db="EMBL/GenBank/DDBJ databases">
        <title>Complete genome of Bacillus thuringiensis strain QZL38.</title>
        <authorList>
            <person name="Song F."/>
        </authorList>
    </citation>
    <scope>NUCLEOTIDE SEQUENCE [LARGE SCALE GENOMIC DNA]</scope>
    <source>
        <strain evidence="1 2">QZL38</strain>
        <plasmid evidence="1 2">p.1</plasmid>
    </source>
</reference>
<gene>
    <name evidence="1" type="ORF">D7J84_30355</name>
</gene>
<protein>
    <submittedName>
        <fullName evidence="1">Uncharacterized protein</fullName>
    </submittedName>
</protein>
<dbReference type="EMBL" id="CP032614">
    <property type="protein sequence ID" value="AYF85623.1"/>
    <property type="molecule type" value="Genomic_DNA"/>
</dbReference>
<sequence>MAGIARKNPLENADAYIGDRKYGLDLLKNMEQYPRTVDLRVTGDDLPYPSNMVESSSQKLIM</sequence>
<evidence type="ECO:0000313" key="1">
    <source>
        <dbReference type="EMBL" id="AYF85623.1"/>
    </source>
</evidence>
<proteinExistence type="predicted"/>
<accession>A0A9W3YL38</accession>
<organism evidence="1 2">
    <name type="scientific">Bacillus thuringiensis</name>
    <dbReference type="NCBI Taxonomy" id="1428"/>
    <lineage>
        <taxon>Bacteria</taxon>
        <taxon>Bacillati</taxon>
        <taxon>Bacillota</taxon>
        <taxon>Bacilli</taxon>
        <taxon>Bacillales</taxon>
        <taxon>Bacillaceae</taxon>
        <taxon>Bacillus</taxon>
        <taxon>Bacillus cereus group</taxon>
    </lineage>
</organism>
<geneLocation type="plasmid" evidence="1 2">
    <name>p.1</name>
</geneLocation>
<dbReference type="Proteomes" id="UP000269847">
    <property type="component" value="Plasmid p.1"/>
</dbReference>
<evidence type="ECO:0000313" key="2">
    <source>
        <dbReference type="Proteomes" id="UP000269847"/>
    </source>
</evidence>
<name>A0A9W3YL38_BACTU</name>